<proteinExistence type="inferred from homology"/>
<dbReference type="AlphaFoldDB" id="A0A1H9KP45"/>
<evidence type="ECO:0000256" key="4">
    <source>
        <dbReference type="ARBA" id="ARBA00020735"/>
    </source>
</evidence>
<dbReference type="EMBL" id="FOGB01000014">
    <property type="protein sequence ID" value="SER00936.1"/>
    <property type="molecule type" value="Genomic_DNA"/>
</dbReference>
<dbReference type="PROSITE" id="PS00816">
    <property type="entry name" value="AIPM_HOMOCIT_SYNTH_2"/>
    <property type="match status" value="1"/>
</dbReference>
<comment type="similarity">
    <text evidence="2 7">Belongs to the alpha-IPM synthase/homocitrate synthase family.</text>
</comment>
<dbReference type="EC" id="2.3.3.14" evidence="3 8"/>
<gene>
    <name evidence="10" type="ORF">SAMN03080615_03577</name>
</gene>
<evidence type="ECO:0000256" key="5">
    <source>
        <dbReference type="ARBA" id="ARBA00022679"/>
    </source>
</evidence>
<dbReference type="Pfam" id="PF22617">
    <property type="entry name" value="HCS_D2"/>
    <property type="match status" value="1"/>
</dbReference>
<keyword evidence="5 7" id="KW-0808">Transferase</keyword>
<dbReference type="PANTHER" id="PTHR42880:SF1">
    <property type="entry name" value="ISOPROPYLMALATE_HOMOCITRATE_CITRAMALATE SYNTHASE FAMILY PROTEIN"/>
    <property type="match status" value="1"/>
</dbReference>
<dbReference type="PROSITE" id="PS50991">
    <property type="entry name" value="PYR_CT"/>
    <property type="match status" value="1"/>
</dbReference>
<reference evidence="11" key="1">
    <citation type="submission" date="2016-10" db="EMBL/GenBank/DDBJ databases">
        <authorList>
            <person name="Varghese N."/>
            <person name="Submissions S."/>
        </authorList>
    </citation>
    <scope>NUCLEOTIDE SEQUENCE [LARGE SCALE GENOMIC DNA]</scope>
    <source>
        <strain evidence="11">DSM 18887</strain>
    </source>
</reference>
<evidence type="ECO:0000256" key="7">
    <source>
        <dbReference type="RuleBase" id="RU003523"/>
    </source>
</evidence>
<keyword evidence="8" id="KW-0535">Nitrogen fixation</keyword>
<dbReference type="GO" id="GO:0019752">
    <property type="term" value="P:carboxylic acid metabolic process"/>
    <property type="evidence" value="ECO:0007669"/>
    <property type="project" value="UniProtKB-UniRule"/>
</dbReference>
<evidence type="ECO:0000256" key="1">
    <source>
        <dbReference type="ARBA" id="ARBA00003050"/>
    </source>
</evidence>
<evidence type="ECO:0000256" key="3">
    <source>
        <dbReference type="ARBA" id="ARBA00012974"/>
    </source>
</evidence>
<dbReference type="InterPro" id="IPR013477">
    <property type="entry name" value="NifV/FrbC"/>
</dbReference>
<dbReference type="CDD" id="cd07939">
    <property type="entry name" value="DRE_TIM_NifV"/>
    <property type="match status" value="1"/>
</dbReference>
<dbReference type="PANTHER" id="PTHR42880">
    <property type="entry name" value="HOMOCITRATE SYNTHASE"/>
    <property type="match status" value="1"/>
</dbReference>
<dbReference type="STRING" id="355243.SAMN03080615_03577"/>
<dbReference type="GO" id="GO:0009399">
    <property type="term" value="P:nitrogen fixation"/>
    <property type="evidence" value="ECO:0007669"/>
    <property type="project" value="UniProtKB-UniRule"/>
</dbReference>
<dbReference type="NCBIfam" id="TIGR02660">
    <property type="entry name" value="nifV_homocitr"/>
    <property type="match status" value="1"/>
</dbReference>
<dbReference type="GO" id="GO:0004410">
    <property type="term" value="F:homocitrate synthase activity"/>
    <property type="evidence" value="ECO:0007669"/>
    <property type="project" value="UniProtKB-UniRule"/>
</dbReference>
<protein>
    <recommendedName>
        <fullName evidence="4 8">Homocitrate synthase</fullName>
        <ecNumber evidence="3 8">2.3.3.14</ecNumber>
    </recommendedName>
</protein>
<evidence type="ECO:0000313" key="11">
    <source>
        <dbReference type="Proteomes" id="UP000198749"/>
    </source>
</evidence>
<comment type="catalytic activity">
    <reaction evidence="6 8">
        <text>acetyl-CoA + 2-oxoglutarate + H2O = (2R)-homocitrate + CoA + H(+)</text>
        <dbReference type="Rhea" id="RHEA:12929"/>
        <dbReference type="ChEBI" id="CHEBI:15377"/>
        <dbReference type="ChEBI" id="CHEBI:15378"/>
        <dbReference type="ChEBI" id="CHEBI:16810"/>
        <dbReference type="ChEBI" id="CHEBI:57287"/>
        <dbReference type="ChEBI" id="CHEBI:57288"/>
        <dbReference type="ChEBI" id="CHEBI:58884"/>
        <dbReference type="EC" id="2.3.3.14"/>
    </reaction>
</comment>
<evidence type="ECO:0000259" key="9">
    <source>
        <dbReference type="PROSITE" id="PS50991"/>
    </source>
</evidence>
<dbReference type="RefSeq" id="WP_091360910.1">
    <property type="nucleotide sequence ID" value="NZ_AP025284.1"/>
</dbReference>
<dbReference type="InterPro" id="IPR000891">
    <property type="entry name" value="PYR_CT"/>
</dbReference>
<name>A0A1H9KP45_9GAMM</name>
<evidence type="ECO:0000256" key="8">
    <source>
        <dbReference type="RuleBase" id="RU367143"/>
    </source>
</evidence>
<evidence type="ECO:0000256" key="2">
    <source>
        <dbReference type="ARBA" id="ARBA00006154"/>
    </source>
</evidence>
<dbReference type="OrthoDB" id="9803573at2"/>
<dbReference type="InterPro" id="IPR002034">
    <property type="entry name" value="AIPM/Hcit_synth_CS"/>
</dbReference>
<organism evidence="10 11">
    <name type="scientific">Amphritea atlantica</name>
    <dbReference type="NCBI Taxonomy" id="355243"/>
    <lineage>
        <taxon>Bacteria</taxon>
        <taxon>Pseudomonadati</taxon>
        <taxon>Pseudomonadota</taxon>
        <taxon>Gammaproteobacteria</taxon>
        <taxon>Oceanospirillales</taxon>
        <taxon>Oceanospirillaceae</taxon>
        <taxon>Amphritea</taxon>
    </lineage>
</organism>
<feature type="domain" description="Pyruvate carboxyltransferase" evidence="9">
    <location>
        <begin position="7"/>
        <end position="258"/>
    </location>
</feature>
<dbReference type="PROSITE" id="PS00815">
    <property type="entry name" value="AIPM_HOMOCIT_SYNTH_1"/>
    <property type="match status" value="1"/>
</dbReference>
<sequence>MSATRIVTINDTTLRDGEQTAGVAFNADEKIAIAQALHGAGVPELEIGIPAMGSAECEVIRSIAALAERPQLMVWCRMCDSDIAAAKETCVDILNLSIAASAQQIRYKLGKTPQWVLKQIDYYVKTAVDLGFSVSVGCEDSSRAETDFLKTMYEVAARAGAKRVRYADTLGLMEPFSLFSVISDLRASTDLEIEMHAHDDLGLATANSMAAISAGATHVNTTVNGLGERAGNAALEEVVIGLSQLYGIDCGIDFTSLPSLSAMVEQASGRQVHCQKSVVGSHVFTHESGIHTDGLLKDQRNYQGLDPLKLGRSHQLVLGKHSGVSIVKHVYQELGIILSREQAEILLSEIRQRVTLNKQTLSSMELIRLSEELLPVAGEIYEPSVVAL</sequence>
<dbReference type="Gene3D" id="1.10.238.260">
    <property type="match status" value="1"/>
</dbReference>
<evidence type="ECO:0000256" key="6">
    <source>
        <dbReference type="ARBA" id="ARBA00048019"/>
    </source>
</evidence>
<dbReference type="Gene3D" id="3.20.20.70">
    <property type="entry name" value="Aldolase class I"/>
    <property type="match status" value="1"/>
</dbReference>
<comment type="function">
    <text evidence="1 8">This protein is a Fe-Mo-cofactor biosynthetic component.</text>
</comment>
<dbReference type="Proteomes" id="UP000198749">
    <property type="component" value="Unassembled WGS sequence"/>
</dbReference>
<dbReference type="Pfam" id="PF00682">
    <property type="entry name" value="HMGL-like"/>
    <property type="match status" value="1"/>
</dbReference>
<dbReference type="SUPFAM" id="SSF51569">
    <property type="entry name" value="Aldolase"/>
    <property type="match status" value="1"/>
</dbReference>
<accession>A0A1H9KP45</accession>
<dbReference type="InterPro" id="IPR054691">
    <property type="entry name" value="LeuA/HCS_post-cat"/>
</dbReference>
<keyword evidence="11" id="KW-1185">Reference proteome</keyword>
<evidence type="ECO:0000313" key="10">
    <source>
        <dbReference type="EMBL" id="SER00936.1"/>
    </source>
</evidence>
<dbReference type="InterPro" id="IPR013785">
    <property type="entry name" value="Aldolase_TIM"/>
</dbReference>